<dbReference type="EMBL" id="GL732525">
    <property type="protein sequence ID" value="EFX88911.1"/>
    <property type="molecule type" value="Genomic_DNA"/>
</dbReference>
<gene>
    <name evidence="1" type="ORF">DAPPUDRAFT_234093</name>
</gene>
<dbReference type="InParanoid" id="E9FUJ7"/>
<dbReference type="Proteomes" id="UP000000305">
    <property type="component" value="Unassembled WGS sequence"/>
</dbReference>
<keyword evidence="2" id="KW-1185">Reference proteome</keyword>
<evidence type="ECO:0000313" key="1">
    <source>
        <dbReference type="EMBL" id="EFX88911.1"/>
    </source>
</evidence>
<accession>E9FUJ7</accession>
<organism evidence="1 2">
    <name type="scientific">Daphnia pulex</name>
    <name type="common">Water flea</name>
    <dbReference type="NCBI Taxonomy" id="6669"/>
    <lineage>
        <taxon>Eukaryota</taxon>
        <taxon>Metazoa</taxon>
        <taxon>Ecdysozoa</taxon>
        <taxon>Arthropoda</taxon>
        <taxon>Crustacea</taxon>
        <taxon>Branchiopoda</taxon>
        <taxon>Diplostraca</taxon>
        <taxon>Cladocera</taxon>
        <taxon>Anomopoda</taxon>
        <taxon>Daphniidae</taxon>
        <taxon>Daphnia</taxon>
    </lineage>
</organism>
<reference evidence="1 2" key="1">
    <citation type="journal article" date="2011" name="Science">
        <title>The ecoresponsive genome of Daphnia pulex.</title>
        <authorList>
            <person name="Colbourne J.K."/>
            <person name="Pfrender M.E."/>
            <person name="Gilbert D."/>
            <person name="Thomas W.K."/>
            <person name="Tucker A."/>
            <person name="Oakley T.H."/>
            <person name="Tokishita S."/>
            <person name="Aerts A."/>
            <person name="Arnold G.J."/>
            <person name="Basu M.K."/>
            <person name="Bauer D.J."/>
            <person name="Caceres C.E."/>
            <person name="Carmel L."/>
            <person name="Casola C."/>
            <person name="Choi J.H."/>
            <person name="Detter J.C."/>
            <person name="Dong Q."/>
            <person name="Dusheyko S."/>
            <person name="Eads B.D."/>
            <person name="Frohlich T."/>
            <person name="Geiler-Samerotte K.A."/>
            <person name="Gerlach D."/>
            <person name="Hatcher P."/>
            <person name="Jogdeo S."/>
            <person name="Krijgsveld J."/>
            <person name="Kriventseva E.V."/>
            <person name="Kultz D."/>
            <person name="Laforsch C."/>
            <person name="Lindquist E."/>
            <person name="Lopez J."/>
            <person name="Manak J.R."/>
            <person name="Muller J."/>
            <person name="Pangilinan J."/>
            <person name="Patwardhan R.P."/>
            <person name="Pitluck S."/>
            <person name="Pritham E.J."/>
            <person name="Rechtsteiner A."/>
            <person name="Rho M."/>
            <person name="Rogozin I.B."/>
            <person name="Sakarya O."/>
            <person name="Salamov A."/>
            <person name="Schaack S."/>
            <person name="Shapiro H."/>
            <person name="Shiga Y."/>
            <person name="Skalitzky C."/>
            <person name="Smith Z."/>
            <person name="Souvorov A."/>
            <person name="Sung W."/>
            <person name="Tang Z."/>
            <person name="Tsuchiya D."/>
            <person name="Tu H."/>
            <person name="Vos H."/>
            <person name="Wang M."/>
            <person name="Wolf Y.I."/>
            <person name="Yamagata H."/>
            <person name="Yamada T."/>
            <person name="Ye Y."/>
            <person name="Shaw J.R."/>
            <person name="Andrews J."/>
            <person name="Crease T.J."/>
            <person name="Tang H."/>
            <person name="Lucas S.M."/>
            <person name="Robertson H.M."/>
            <person name="Bork P."/>
            <person name="Koonin E.V."/>
            <person name="Zdobnov E.M."/>
            <person name="Grigoriev I.V."/>
            <person name="Lynch M."/>
            <person name="Boore J.L."/>
        </authorList>
    </citation>
    <scope>NUCLEOTIDE SEQUENCE [LARGE SCALE GENOMIC DNA]</scope>
</reference>
<dbReference type="HOGENOM" id="CLU_2335741_0_0_1"/>
<protein>
    <submittedName>
        <fullName evidence="1">Uncharacterized protein</fullName>
    </submittedName>
</protein>
<sequence>MNAMILFSCASGIVQRGRQSFLSPLLSKRQNGQQQENEAELLVIRRPGCGWMRRPAAELSEQPQKGNSRSIKWKVEEVLDFGMLMLGHDRLLVGQNRS</sequence>
<evidence type="ECO:0000313" key="2">
    <source>
        <dbReference type="Proteomes" id="UP000000305"/>
    </source>
</evidence>
<proteinExistence type="predicted"/>
<dbReference type="KEGG" id="dpx:DAPPUDRAFT_234093"/>
<dbReference type="AlphaFoldDB" id="E9FUJ7"/>
<name>E9FUJ7_DAPPU</name>